<dbReference type="GeneID" id="16073549"/>
<dbReference type="STRING" id="946362.F2UDM4"/>
<dbReference type="GO" id="GO:0008270">
    <property type="term" value="F:zinc ion binding"/>
    <property type="evidence" value="ECO:0007669"/>
    <property type="project" value="InterPro"/>
</dbReference>
<evidence type="ECO:0000256" key="3">
    <source>
        <dbReference type="ARBA" id="ARBA00022723"/>
    </source>
</evidence>
<dbReference type="SUPFAM" id="SSF50129">
    <property type="entry name" value="GroES-like"/>
    <property type="match status" value="1"/>
</dbReference>
<dbReference type="InterPro" id="IPR020843">
    <property type="entry name" value="ER"/>
</dbReference>
<gene>
    <name evidence="8" type="ORF">PTSG_06080</name>
</gene>
<accession>F2UDM4</accession>
<organism evidence="9">
    <name type="scientific">Salpingoeca rosetta (strain ATCC 50818 / BSB-021)</name>
    <dbReference type="NCBI Taxonomy" id="946362"/>
    <lineage>
        <taxon>Eukaryota</taxon>
        <taxon>Choanoflagellata</taxon>
        <taxon>Craspedida</taxon>
        <taxon>Salpingoecidae</taxon>
        <taxon>Salpingoeca</taxon>
    </lineage>
</organism>
<keyword evidence="4" id="KW-0862">Zinc</keyword>
<evidence type="ECO:0000256" key="6">
    <source>
        <dbReference type="ARBA" id="ARBA00023027"/>
    </source>
</evidence>
<evidence type="ECO:0000313" key="8">
    <source>
        <dbReference type="EMBL" id="EGD74719.1"/>
    </source>
</evidence>
<dbReference type="PANTHER" id="PTHR43401">
    <property type="entry name" value="L-THREONINE 3-DEHYDROGENASE"/>
    <property type="match status" value="1"/>
</dbReference>
<evidence type="ECO:0000259" key="7">
    <source>
        <dbReference type="SMART" id="SM00829"/>
    </source>
</evidence>
<dbReference type="InterPro" id="IPR050129">
    <property type="entry name" value="Zn_alcohol_dh"/>
</dbReference>
<feature type="domain" description="Enoyl reductase (ER)" evidence="7">
    <location>
        <begin position="66"/>
        <end position="398"/>
    </location>
</feature>
<dbReference type="InterPro" id="IPR004627">
    <property type="entry name" value="L-Threonine_3-DHase"/>
</dbReference>
<dbReference type="NCBIfam" id="NF003808">
    <property type="entry name" value="PRK05396.1"/>
    <property type="match status" value="1"/>
</dbReference>
<proteinExistence type="inferred from homology"/>
<dbReference type="AlphaFoldDB" id="F2UDM4"/>
<evidence type="ECO:0000256" key="5">
    <source>
        <dbReference type="ARBA" id="ARBA00023002"/>
    </source>
</evidence>
<dbReference type="Gene3D" id="3.90.180.10">
    <property type="entry name" value="Medium-chain alcohol dehydrogenases, catalytic domain"/>
    <property type="match status" value="1"/>
</dbReference>
<dbReference type="InterPro" id="IPR013149">
    <property type="entry name" value="ADH-like_C"/>
</dbReference>
<dbReference type="InParanoid" id="F2UDM4"/>
<dbReference type="InterPro" id="IPR011032">
    <property type="entry name" value="GroES-like_sf"/>
</dbReference>
<protein>
    <submittedName>
        <fullName evidence="8">L-threonine 3-dehydrogenase</fullName>
    </submittedName>
</protein>
<dbReference type="PANTHER" id="PTHR43401:SF2">
    <property type="entry name" value="L-THREONINE 3-DEHYDROGENASE"/>
    <property type="match status" value="1"/>
</dbReference>
<dbReference type="SMART" id="SM00829">
    <property type="entry name" value="PKS_ER"/>
    <property type="match status" value="1"/>
</dbReference>
<dbReference type="PROSITE" id="PS00059">
    <property type="entry name" value="ADH_ZINC"/>
    <property type="match status" value="1"/>
</dbReference>
<keyword evidence="2" id="KW-0963">Cytoplasm</keyword>
<keyword evidence="3" id="KW-0479">Metal-binding</keyword>
<dbReference type="OMA" id="FETWYAM"/>
<dbReference type="OrthoDB" id="3941538at2759"/>
<dbReference type="GO" id="GO:0008743">
    <property type="term" value="F:L-threonine 3-dehydrogenase activity"/>
    <property type="evidence" value="ECO:0007669"/>
    <property type="project" value="InterPro"/>
</dbReference>
<dbReference type="EMBL" id="GL832969">
    <property type="protein sequence ID" value="EGD74719.1"/>
    <property type="molecule type" value="Genomic_DNA"/>
</dbReference>
<dbReference type="NCBIfam" id="TIGR00692">
    <property type="entry name" value="tdh"/>
    <property type="match status" value="1"/>
</dbReference>
<dbReference type="InterPro" id="IPR013154">
    <property type="entry name" value="ADH-like_N"/>
</dbReference>
<evidence type="ECO:0000256" key="1">
    <source>
        <dbReference type="ARBA" id="ARBA00001947"/>
    </source>
</evidence>
<dbReference type="Pfam" id="PF00107">
    <property type="entry name" value="ADH_zinc_N"/>
    <property type="match status" value="1"/>
</dbReference>
<keyword evidence="9" id="KW-1185">Reference proteome</keyword>
<dbReference type="InterPro" id="IPR002328">
    <property type="entry name" value="ADH_Zn_CS"/>
</dbReference>
<dbReference type="SUPFAM" id="SSF51735">
    <property type="entry name" value="NAD(P)-binding Rossmann-fold domains"/>
    <property type="match status" value="1"/>
</dbReference>
<name>F2UDM4_SALR5</name>
<evidence type="ECO:0000256" key="2">
    <source>
        <dbReference type="ARBA" id="ARBA00022490"/>
    </source>
</evidence>
<dbReference type="Proteomes" id="UP000007799">
    <property type="component" value="Unassembled WGS sequence"/>
</dbReference>
<keyword evidence="5" id="KW-0560">Oxidoreductase</keyword>
<dbReference type="GO" id="GO:0006567">
    <property type="term" value="P:L-threonine catabolic process"/>
    <property type="evidence" value="ECO:0007669"/>
    <property type="project" value="InterPro"/>
</dbReference>
<dbReference type="InterPro" id="IPR036291">
    <property type="entry name" value="NAD(P)-bd_dom_sf"/>
</dbReference>
<comment type="cofactor">
    <cofactor evidence="1">
        <name>Zn(2+)</name>
        <dbReference type="ChEBI" id="CHEBI:29105"/>
    </cofactor>
</comment>
<keyword evidence="6" id="KW-0520">NAD</keyword>
<reference evidence="8" key="1">
    <citation type="submission" date="2009-08" db="EMBL/GenBank/DDBJ databases">
        <title>Annotation of Salpingoeca rosetta.</title>
        <authorList>
            <consortium name="The Broad Institute Genome Sequencing Platform"/>
            <person name="Russ C."/>
            <person name="Cuomo C."/>
            <person name="Burger G."/>
            <person name="Gray M.W."/>
            <person name="Holland P.W.H."/>
            <person name="King N."/>
            <person name="Lang F.B.F."/>
            <person name="Roger A.J."/>
            <person name="Ruiz-Trillo I."/>
            <person name="Young S.K."/>
            <person name="Zeng Q."/>
            <person name="Gargeya S."/>
            <person name="Alvarado L."/>
            <person name="Berlin A."/>
            <person name="Chapman S.B."/>
            <person name="Chen Z."/>
            <person name="Freedman E."/>
            <person name="Gellesch M."/>
            <person name="Goldberg J."/>
            <person name="Griggs A."/>
            <person name="Gujja S."/>
            <person name="Heilman E."/>
            <person name="Heiman D."/>
            <person name="Howarth C."/>
            <person name="Mehta T."/>
            <person name="Neiman D."/>
            <person name="Pearson M."/>
            <person name="Roberts A."/>
            <person name="Saif S."/>
            <person name="Shea T."/>
            <person name="Shenoy N."/>
            <person name="Sisk P."/>
            <person name="Stolte C."/>
            <person name="Sykes S."/>
            <person name="White J."/>
            <person name="Yandava C."/>
            <person name="Haas B."/>
            <person name="Nusbaum C."/>
            <person name="Birren B."/>
        </authorList>
    </citation>
    <scope>NUCLEOTIDE SEQUENCE [LARGE SCALE GENOMIC DNA]</scope>
    <source>
        <strain evidence="8">ATCC 50818</strain>
    </source>
</reference>
<dbReference type="KEGG" id="sre:PTSG_06080"/>
<sequence>MMKSMLAPSLRVAASVAMRHAMAPVAQARFMATKNASPVPELDYSHFPTIPGTSMRCLKKQERKEGLWLDTAEHPQIKPHEILINVKRAAICGTDVHIYNWDEWSEKTVPTPMITGHEYSGVIAEVGSEVEGFKVGDRVTGEGHLVCGHCRNCRGGRQHLCRNTFGIGVNRPGAFADYFALPASNAFKLPDAITDETAAIMDPLGNAVHCALSFDLVGEDVLITGAGPIGIMAAAVCRHVGARHVVVTDVNDYRLGLAKQCGATVALNVAAPNSDELLHATMKNLGMTEGFDVGLEMSGHQSGLRDMLNSMNSGGRIAILGIPSTPFPIELDKIVFKGLTVKGIYGREMYETWYKMANMLVAGLQERIAPVITHRLPFENFEEGFQAMRKGEAVKVVLEL</sequence>
<dbReference type="Gene3D" id="3.40.50.720">
    <property type="entry name" value="NAD(P)-binding Rossmann-like Domain"/>
    <property type="match status" value="1"/>
</dbReference>
<dbReference type="RefSeq" id="XP_004992976.1">
    <property type="nucleotide sequence ID" value="XM_004992919.1"/>
</dbReference>
<dbReference type="HAMAP" id="MF_00627">
    <property type="entry name" value="Thr_dehydrog"/>
    <property type="match status" value="1"/>
</dbReference>
<evidence type="ECO:0000256" key="4">
    <source>
        <dbReference type="ARBA" id="ARBA00022833"/>
    </source>
</evidence>
<dbReference type="eggNOG" id="KOG0024">
    <property type="taxonomic scope" value="Eukaryota"/>
</dbReference>
<evidence type="ECO:0000313" key="9">
    <source>
        <dbReference type="Proteomes" id="UP000007799"/>
    </source>
</evidence>
<dbReference type="Pfam" id="PF08240">
    <property type="entry name" value="ADH_N"/>
    <property type="match status" value="1"/>
</dbReference>